<dbReference type="InterPro" id="IPR036879">
    <property type="entry name" value="TF_MADSbox_sf"/>
</dbReference>
<comment type="caution">
    <text evidence="8">The sequence shown here is derived from an EMBL/GenBank/DDBJ whole genome shotgun (WGS) entry which is preliminary data.</text>
</comment>
<evidence type="ECO:0000256" key="1">
    <source>
        <dbReference type="ARBA" id="ARBA00004123"/>
    </source>
</evidence>
<sequence length="149" mass="17475">MGRGKIEIRRIEDKNTRQVTFAKRRVGVLKKAHELSVLCDAQIGLIIFSSTGKLFQYCSESSGMQQLIRRYHVSKGTQIPESSHDPVDQMHFELMNMRKETTNLQLKLQRYMGDDLRYVQLFEELIDIEQQLEHSIYKVRARKTILNFG</sequence>
<evidence type="ECO:0000313" key="8">
    <source>
        <dbReference type="EMBL" id="KAF5729210.1"/>
    </source>
</evidence>
<evidence type="ECO:0000259" key="7">
    <source>
        <dbReference type="PROSITE" id="PS51297"/>
    </source>
</evidence>
<dbReference type="GO" id="GO:0046983">
    <property type="term" value="F:protein dimerization activity"/>
    <property type="evidence" value="ECO:0007669"/>
    <property type="project" value="InterPro"/>
</dbReference>
<dbReference type="GO" id="GO:0000977">
    <property type="term" value="F:RNA polymerase II transcription regulatory region sequence-specific DNA binding"/>
    <property type="evidence" value="ECO:0007669"/>
    <property type="project" value="InterPro"/>
</dbReference>
<proteinExistence type="predicted"/>
<evidence type="ECO:0000259" key="6">
    <source>
        <dbReference type="PROSITE" id="PS50066"/>
    </source>
</evidence>
<dbReference type="GO" id="GO:0003700">
    <property type="term" value="F:DNA-binding transcription factor activity"/>
    <property type="evidence" value="ECO:0007669"/>
    <property type="project" value="InterPro"/>
</dbReference>
<dbReference type="SMART" id="SM00432">
    <property type="entry name" value="MADS"/>
    <property type="match status" value="1"/>
</dbReference>
<dbReference type="PROSITE" id="PS00350">
    <property type="entry name" value="MADS_BOX_1"/>
    <property type="match status" value="1"/>
</dbReference>
<dbReference type="InterPro" id="IPR002100">
    <property type="entry name" value="TF_MADSbox"/>
</dbReference>
<dbReference type="Pfam" id="PF01486">
    <property type="entry name" value="K-box"/>
    <property type="match status" value="1"/>
</dbReference>
<dbReference type="GO" id="GO:0005634">
    <property type="term" value="C:nucleus"/>
    <property type="evidence" value="ECO:0007669"/>
    <property type="project" value="UniProtKB-SubCell"/>
</dbReference>
<dbReference type="PRINTS" id="PR00404">
    <property type="entry name" value="MADSDOMAIN"/>
</dbReference>
<dbReference type="Proteomes" id="UP000593562">
    <property type="component" value="Unassembled WGS sequence"/>
</dbReference>
<dbReference type="PROSITE" id="PS51297">
    <property type="entry name" value="K_BOX"/>
    <property type="match status" value="1"/>
</dbReference>
<evidence type="ECO:0000256" key="5">
    <source>
        <dbReference type="ARBA" id="ARBA00023242"/>
    </source>
</evidence>
<dbReference type="InterPro" id="IPR033896">
    <property type="entry name" value="MEF2-like_N"/>
</dbReference>
<comment type="subcellular location">
    <subcellularLocation>
        <location evidence="1">Nucleus</location>
    </subcellularLocation>
</comment>
<dbReference type="EMBL" id="JAAARO010000021">
    <property type="protein sequence ID" value="KAF5729210.1"/>
    <property type="molecule type" value="Genomic_DNA"/>
</dbReference>
<feature type="domain" description="K-box" evidence="7">
    <location>
        <begin position="87"/>
        <end position="149"/>
    </location>
</feature>
<reference evidence="8 9" key="1">
    <citation type="journal article" date="2020" name="Nat. Commun.">
        <title>Genome of Tripterygium wilfordii and identification of cytochrome P450 involved in triptolide biosynthesis.</title>
        <authorList>
            <person name="Tu L."/>
            <person name="Su P."/>
            <person name="Zhang Z."/>
            <person name="Gao L."/>
            <person name="Wang J."/>
            <person name="Hu T."/>
            <person name="Zhou J."/>
            <person name="Zhang Y."/>
            <person name="Zhao Y."/>
            <person name="Liu Y."/>
            <person name="Song Y."/>
            <person name="Tong Y."/>
            <person name="Lu Y."/>
            <person name="Yang J."/>
            <person name="Xu C."/>
            <person name="Jia M."/>
            <person name="Peters R.J."/>
            <person name="Huang L."/>
            <person name="Gao W."/>
        </authorList>
    </citation>
    <scope>NUCLEOTIDE SEQUENCE [LARGE SCALE GENOMIC DNA]</scope>
    <source>
        <strain evidence="9">cv. XIE 37</strain>
        <tissue evidence="8">Leaf</tissue>
    </source>
</reference>
<dbReference type="SUPFAM" id="SSF55455">
    <property type="entry name" value="SRF-like"/>
    <property type="match status" value="1"/>
</dbReference>
<dbReference type="InterPro" id="IPR050142">
    <property type="entry name" value="MADS-box/MEF2_TF"/>
</dbReference>
<evidence type="ECO:0000256" key="2">
    <source>
        <dbReference type="ARBA" id="ARBA00023015"/>
    </source>
</evidence>
<keyword evidence="2" id="KW-0805">Transcription regulation</keyword>
<dbReference type="PROSITE" id="PS50066">
    <property type="entry name" value="MADS_BOX_2"/>
    <property type="match status" value="1"/>
</dbReference>
<dbReference type="InterPro" id="IPR002487">
    <property type="entry name" value="TF_Kbox"/>
</dbReference>
<keyword evidence="9" id="KW-1185">Reference proteome</keyword>
<keyword evidence="3" id="KW-0238">DNA-binding</keyword>
<feature type="domain" description="MADS-box" evidence="6">
    <location>
        <begin position="1"/>
        <end position="61"/>
    </location>
</feature>
<dbReference type="AlphaFoldDB" id="A0A7J7C4X8"/>
<dbReference type="CDD" id="cd00265">
    <property type="entry name" value="MADS_MEF2_like"/>
    <property type="match status" value="1"/>
</dbReference>
<dbReference type="InParanoid" id="A0A7J7C4X8"/>
<keyword evidence="5" id="KW-0539">Nucleus</keyword>
<evidence type="ECO:0000313" key="9">
    <source>
        <dbReference type="Proteomes" id="UP000593562"/>
    </source>
</evidence>
<evidence type="ECO:0000256" key="3">
    <source>
        <dbReference type="ARBA" id="ARBA00023125"/>
    </source>
</evidence>
<keyword evidence="4" id="KW-0804">Transcription</keyword>
<accession>A0A7J7C4X8</accession>
<organism evidence="8 9">
    <name type="scientific">Tripterygium wilfordii</name>
    <name type="common">Thunder God vine</name>
    <dbReference type="NCBI Taxonomy" id="458696"/>
    <lineage>
        <taxon>Eukaryota</taxon>
        <taxon>Viridiplantae</taxon>
        <taxon>Streptophyta</taxon>
        <taxon>Embryophyta</taxon>
        <taxon>Tracheophyta</taxon>
        <taxon>Spermatophyta</taxon>
        <taxon>Magnoliopsida</taxon>
        <taxon>eudicotyledons</taxon>
        <taxon>Gunneridae</taxon>
        <taxon>Pentapetalae</taxon>
        <taxon>rosids</taxon>
        <taxon>fabids</taxon>
        <taxon>Celastrales</taxon>
        <taxon>Celastraceae</taxon>
        <taxon>Tripterygium</taxon>
    </lineage>
</organism>
<dbReference type="PANTHER" id="PTHR48019">
    <property type="entry name" value="SERUM RESPONSE FACTOR HOMOLOG"/>
    <property type="match status" value="1"/>
</dbReference>
<evidence type="ECO:0000256" key="4">
    <source>
        <dbReference type="ARBA" id="ARBA00023163"/>
    </source>
</evidence>
<gene>
    <name evidence="8" type="ORF">HS088_TW21G01369</name>
</gene>
<dbReference type="Pfam" id="PF00319">
    <property type="entry name" value="SRF-TF"/>
    <property type="match status" value="1"/>
</dbReference>
<dbReference type="Gene3D" id="3.40.1810.10">
    <property type="entry name" value="Transcription factor, MADS-box"/>
    <property type="match status" value="1"/>
</dbReference>
<name>A0A7J7C4X8_TRIWF</name>
<dbReference type="GO" id="GO:0045944">
    <property type="term" value="P:positive regulation of transcription by RNA polymerase II"/>
    <property type="evidence" value="ECO:0007669"/>
    <property type="project" value="InterPro"/>
</dbReference>
<protein>
    <submittedName>
        <fullName evidence="8">MADS-box protein FBP24-like</fullName>
    </submittedName>
</protein>